<dbReference type="SUPFAM" id="SSF161098">
    <property type="entry name" value="MetI-like"/>
    <property type="match status" value="1"/>
</dbReference>
<dbReference type="InterPro" id="IPR035906">
    <property type="entry name" value="MetI-like_sf"/>
</dbReference>
<dbReference type="Pfam" id="PF00528">
    <property type="entry name" value="BPD_transp_1"/>
    <property type="match status" value="1"/>
</dbReference>
<evidence type="ECO:0000256" key="1">
    <source>
        <dbReference type="ARBA" id="ARBA00004141"/>
    </source>
</evidence>
<dbReference type="AlphaFoldDB" id="A0A934N7V3"/>
<feature type="domain" description="ABC transmembrane type-1" evidence="6">
    <location>
        <begin position="107"/>
        <end position="318"/>
    </location>
</feature>
<evidence type="ECO:0000256" key="5">
    <source>
        <dbReference type="RuleBase" id="RU363032"/>
    </source>
</evidence>
<keyword evidence="3 5" id="KW-1133">Transmembrane helix</keyword>
<evidence type="ECO:0000256" key="3">
    <source>
        <dbReference type="ARBA" id="ARBA00022989"/>
    </source>
</evidence>
<keyword evidence="2 5" id="KW-0812">Transmembrane</keyword>
<evidence type="ECO:0000256" key="2">
    <source>
        <dbReference type="ARBA" id="ARBA00022692"/>
    </source>
</evidence>
<keyword evidence="5" id="KW-0813">Transport</keyword>
<feature type="transmembrane region" description="Helical" evidence="5">
    <location>
        <begin position="12"/>
        <end position="29"/>
    </location>
</feature>
<dbReference type="GO" id="GO:0005886">
    <property type="term" value="C:plasma membrane"/>
    <property type="evidence" value="ECO:0007669"/>
    <property type="project" value="UniProtKB-SubCell"/>
</dbReference>
<accession>A0A934N7V3</accession>
<dbReference type="GO" id="GO:0055085">
    <property type="term" value="P:transmembrane transport"/>
    <property type="evidence" value="ECO:0007669"/>
    <property type="project" value="InterPro"/>
</dbReference>
<dbReference type="EMBL" id="JAEKNR010000053">
    <property type="protein sequence ID" value="MBJ7597318.1"/>
    <property type="molecule type" value="Genomic_DNA"/>
</dbReference>
<keyword evidence="4 5" id="KW-0472">Membrane</keyword>
<reference evidence="7" key="1">
    <citation type="submission" date="2020-10" db="EMBL/GenBank/DDBJ databases">
        <title>Ca. Dormibacterota MAGs.</title>
        <authorList>
            <person name="Montgomery K."/>
        </authorList>
    </citation>
    <scope>NUCLEOTIDE SEQUENCE [LARGE SCALE GENOMIC DNA]</scope>
    <source>
        <strain evidence="7">SC8812_S17_10</strain>
    </source>
</reference>
<organism evidence="7 8">
    <name type="scientific">Candidatus Nephthysia bennettiae</name>
    <dbReference type="NCBI Taxonomy" id="3127016"/>
    <lineage>
        <taxon>Bacteria</taxon>
        <taxon>Bacillati</taxon>
        <taxon>Candidatus Dormiibacterota</taxon>
        <taxon>Candidatus Dormibacteria</taxon>
        <taxon>Candidatus Dormibacterales</taxon>
        <taxon>Candidatus Dormibacteraceae</taxon>
        <taxon>Candidatus Nephthysia</taxon>
    </lineage>
</organism>
<comment type="subcellular location">
    <subcellularLocation>
        <location evidence="5">Cell membrane</location>
        <topology evidence="5">Multi-pass membrane protein</topology>
    </subcellularLocation>
    <subcellularLocation>
        <location evidence="1">Membrane</location>
        <topology evidence="1">Multi-pass membrane protein</topology>
    </subcellularLocation>
</comment>
<proteinExistence type="inferred from homology"/>
<dbReference type="Gene3D" id="1.10.3720.10">
    <property type="entry name" value="MetI-like"/>
    <property type="match status" value="1"/>
</dbReference>
<dbReference type="InterPro" id="IPR000515">
    <property type="entry name" value="MetI-like"/>
</dbReference>
<evidence type="ECO:0000313" key="8">
    <source>
        <dbReference type="Proteomes" id="UP000612893"/>
    </source>
</evidence>
<dbReference type="PANTHER" id="PTHR43376">
    <property type="entry name" value="OLIGOPEPTIDE TRANSPORT SYSTEM PERMEASE PROTEIN"/>
    <property type="match status" value="1"/>
</dbReference>
<feature type="transmembrane region" description="Helical" evidence="5">
    <location>
        <begin position="258"/>
        <end position="279"/>
    </location>
</feature>
<evidence type="ECO:0000313" key="7">
    <source>
        <dbReference type="EMBL" id="MBJ7597318.1"/>
    </source>
</evidence>
<dbReference type="PROSITE" id="PS50928">
    <property type="entry name" value="ABC_TM1"/>
    <property type="match status" value="1"/>
</dbReference>
<evidence type="ECO:0000259" key="6">
    <source>
        <dbReference type="PROSITE" id="PS50928"/>
    </source>
</evidence>
<gene>
    <name evidence="7" type="ORF">JF922_04425</name>
</gene>
<feature type="transmembrane region" description="Helical" evidence="5">
    <location>
        <begin position="155"/>
        <end position="180"/>
    </location>
</feature>
<sequence length="337" mass="36609">MTTFQRYLTKRAGWYFLALVVTVLLNWYLPRLIPGNPVDVLIGQMAGGSASGEQVRQIRATYFNEFGLNHPLWEQFVIYVGNLLHGNMGKSFSLYPANVSSLIGQTLPWTLGLQLPAIIVGWILGNVLGALAAYKGGWLDRGAFLGALFVSSMPYYCLAILLVYGLAVATHIFPAAGGYAFGNEPDFTSPSFILDVLRHYALPFFSIVIVFIGGQAIGMRSMSIYELGSDYVNYSRSLGVGDNRIIRYIFRNASLPQITGLALSIASVVSGGLITEIVFSYPGIGTLLFSAIRSNDYPVISGITLVIAVGVLLANFLVEIAYGLIDPRIRAAQAGER</sequence>
<dbReference type="Proteomes" id="UP000612893">
    <property type="component" value="Unassembled WGS sequence"/>
</dbReference>
<keyword evidence="8" id="KW-1185">Reference proteome</keyword>
<evidence type="ECO:0000256" key="4">
    <source>
        <dbReference type="ARBA" id="ARBA00023136"/>
    </source>
</evidence>
<feature type="transmembrane region" description="Helical" evidence="5">
    <location>
        <begin position="200"/>
        <end position="219"/>
    </location>
</feature>
<dbReference type="RefSeq" id="WP_338199447.1">
    <property type="nucleotide sequence ID" value="NZ_JAEKNR010000053.1"/>
</dbReference>
<comment type="similarity">
    <text evidence="5">Belongs to the binding-protein-dependent transport system permease family.</text>
</comment>
<dbReference type="CDD" id="cd06261">
    <property type="entry name" value="TM_PBP2"/>
    <property type="match status" value="1"/>
</dbReference>
<feature type="transmembrane region" description="Helical" evidence="5">
    <location>
        <begin position="115"/>
        <end position="134"/>
    </location>
</feature>
<comment type="caution">
    <text evidence="7">The sequence shown here is derived from an EMBL/GenBank/DDBJ whole genome shotgun (WGS) entry which is preliminary data.</text>
</comment>
<name>A0A934N7V3_9BACT</name>
<dbReference type="PANTHER" id="PTHR43376:SF1">
    <property type="entry name" value="OLIGOPEPTIDE TRANSPORT SYSTEM PERMEASE PROTEIN"/>
    <property type="match status" value="1"/>
</dbReference>
<protein>
    <submittedName>
        <fullName evidence="7">ABC transporter permease</fullName>
    </submittedName>
</protein>
<feature type="transmembrane region" description="Helical" evidence="5">
    <location>
        <begin position="299"/>
        <end position="325"/>
    </location>
</feature>